<evidence type="ECO:0008006" key="4">
    <source>
        <dbReference type="Google" id="ProtNLM"/>
    </source>
</evidence>
<dbReference type="EMBL" id="JAYWIO010000004">
    <property type="protein sequence ID" value="KAK7267397.1"/>
    <property type="molecule type" value="Genomic_DNA"/>
</dbReference>
<feature type="region of interest" description="Disordered" evidence="1">
    <location>
        <begin position="1"/>
        <end position="33"/>
    </location>
</feature>
<evidence type="ECO:0000313" key="2">
    <source>
        <dbReference type="EMBL" id="KAK7267397.1"/>
    </source>
</evidence>
<feature type="compositionally biased region" description="Polar residues" evidence="1">
    <location>
        <begin position="8"/>
        <end position="32"/>
    </location>
</feature>
<dbReference type="Proteomes" id="UP001372338">
    <property type="component" value="Unassembled WGS sequence"/>
</dbReference>
<keyword evidence="3" id="KW-1185">Reference proteome</keyword>
<evidence type="ECO:0000256" key="1">
    <source>
        <dbReference type="SAM" id="MobiDB-lite"/>
    </source>
</evidence>
<dbReference type="PANTHER" id="PTHR46951:SF2">
    <property type="entry name" value="BED-TYPE DOMAIN-CONTAINING PROTEIN"/>
    <property type="match status" value="1"/>
</dbReference>
<organism evidence="2 3">
    <name type="scientific">Crotalaria pallida</name>
    <name type="common">Smooth rattlebox</name>
    <name type="synonym">Crotalaria striata</name>
    <dbReference type="NCBI Taxonomy" id="3830"/>
    <lineage>
        <taxon>Eukaryota</taxon>
        <taxon>Viridiplantae</taxon>
        <taxon>Streptophyta</taxon>
        <taxon>Embryophyta</taxon>
        <taxon>Tracheophyta</taxon>
        <taxon>Spermatophyta</taxon>
        <taxon>Magnoliopsida</taxon>
        <taxon>eudicotyledons</taxon>
        <taxon>Gunneridae</taxon>
        <taxon>Pentapetalae</taxon>
        <taxon>rosids</taxon>
        <taxon>fabids</taxon>
        <taxon>Fabales</taxon>
        <taxon>Fabaceae</taxon>
        <taxon>Papilionoideae</taxon>
        <taxon>50 kb inversion clade</taxon>
        <taxon>genistoids sensu lato</taxon>
        <taxon>core genistoids</taxon>
        <taxon>Crotalarieae</taxon>
        <taxon>Crotalaria</taxon>
    </lineage>
</organism>
<proteinExistence type="predicted"/>
<dbReference type="AlphaFoldDB" id="A0AAN9I608"/>
<protein>
    <recommendedName>
        <fullName evidence="4">BED-type domain-containing protein</fullName>
    </recommendedName>
</protein>
<accession>A0AAN9I608</accession>
<comment type="caution">
    <text evidence="2">The sequence shown here is derived from an EMBL/GenBank/DDBJ whole genome shotgun (WGS) entry which is preliminary data.</text>
</comment>
<sequence length="323" mass="36635">MAARQDNDSNVTPNVNTQTSKTVESNNTTSVRGKNDIASKHVGLKKEGKTNVHTCLHCFLKFRGGGIHRMKLHLAGVTGELVSCKKVPPDVHHQMLQSLKEFEEKKNSDKLKEAYEIDQIDELEDQDVHTGKSKKQHPVQNKGKRKANEDIGSMPHVVDLASRASKIIQEMQVYRDRQGTFGRERAFQVAKTMRPGKNRLEHQRLSDLVYVTYNIRLKNRLQSKKRSYDPIDYESIDNVDFWVVEEEASPEFDVENLGDDVIYQENGTPIFGESSKHNEETDVTNQPSLTSFFDLESGGGASNEDANVLAYDGFNVNEYFDNE</sequence>
<feature type="region of interest" description="Disordered" evidence="1">
    <location>
        <begin position="122"/>
        <end position="153"/>
    </location>
</feature>
<dbReference type="PANTHER" id="PTHR46951">
    <property type="entry name" value="BED-TYPE DOMAIN-CONTAINING PROTEIN"/>
    <property type="match status" value="1"/>
</dbReference>
<name>A0AAN9I608_CROPI</name>
<feature type="compositionally biased region" description="Basic residues" evidence="1">
    <location>
        <begin position="131"/>
        <end position="145"/>
    </location>
</feature>
<reference evidence="2 3" key="1">
    <citation type="submission" date="2024-01" db="EMBL/GenBank/DDBJ databases">
        <title>The genomes of 5 underutilized Papilionoideae crops provide insights into root nodulation and disease resistanc.</title>
        <authorList>
            <person name="Yuan L."/>
        </authorList>
    </citation>
    <scope>NUCLEOTIDE SEQUENCE [LARGE SCALE GENOMIC DNA]</scope>
    <source>
        <strain evidence="2">ZHUSHIDOU_FW_LH</strain>
        <tissue evidence="2">Leaf</tissue>
    </source>
</reference>
<evidence type="ECO:0000313" key="3">
    <source>
        <dbReference type="Proteomes" id="UP001372338"/>
    </source>
</evidence>
<gene>
    <name evidence="2" type="ORF">RIF29_20069</name>
</gene>